<feature type="compositionally biased region" description="Low complexity" evidence="11">
    <location>
        <begin position="786"/>
        <end position="796"/>
    </location>
</feature>
<dbReference type="SMART" id="SM00248">
    <property type="entry name" value="ANK"/>
    <property type="match status" value="3"/>
</dbReference>
<dbReference type="InterPro" id="IPR031127">
    <property type="entry name" value="E3_UB_ligase_RBR"/>
</dbReference>
<dbReference type="Pfam" id="PF01485">
    <property type="entry name" value="IBR"/>
    <property type="match status" value="2"/>
</dbReference>
<dbReference type="Gene3D" id="1.25.40.20">
    <property type="entry name" value="Ankyrin repeat-containing domain"/>
    <property type="match status" value="1"/>
</dbReference>
<evidence type="ECO:0000256" key="1">
    <source>
        <dbReference type="ARBA" id="ARBA00001798"/>
    </source>
</evidence>
<dbReference type="SUPFAM" id="SSF57850">
    <property type="entry name" value="RING/U-box"/>
    <property type="match status" value="3"/>
</dbReference>
<sequence length="1251" mass="143521">MPASTDLGRIHDFITVAHQLGVGFEAAFLISLRIEGLGLIKYAIDNLISESELIDDLSIACRIFDFYQTHEVFDESAQEIEEVFDKVFDSACSLFLSTGLPRLSLYNVGINYSSVDNFKVHHFIYHVQTDLNWIQPAKSHKFVHSALSHSLFQVYGKEKSMLFFHESPSSLTFYNKMYKNFVSIDKESVVYKSQMFNNEEFGRAIALDLLPIDGYLHAGFISSIPFTQRSLIPLNKVFLFDLDLGSAVVKDLVKKGKKGENPFRMITNEFLFIRKYREGDSSISLIGTKEGKNAILRFTKDCLKNIADNEVNWSIIRCFFEESCVLVNFGPGFKINSIEMDHSVKNFILCIYCEEQSNEDNSSFILNFENFLDDFCRSNFSYKPLVFTYNDNIYIVLNSQMDLEKVLTPIALNVAKRKVAVLNDVLFEYLLSTDLHKVNKIQRYSGTCTICLNSYKGKSCIKLSFCGHFYCDNCLLKLIETSTNFPIHCAHPHCHFLAINDIRKVLSRKFTQIQDLKNFLLRILRRSLHSFVNNTDEFVWCKNSECHYLIAVNSSCPTISCPNCLNTRCGGCGDDVHSGKTCEEARQLSLLKDDLLLLNWKEKVPEMCRFCPNRNCNMLIERTVEGCNHIECINCKTHFCWLCENFKSDNSRDIYRHMLDKHGSYGLDYDHLNEGLYWEPFDYYEDEPQLPISNVCLRKYMLYKQYRAFSKFYFINLMPTSNEKNDDKSKDEEKKQTLKTFEQQQKVKSTKKNSSDKTSTSEINFDHLDRNKRRNSLTDSSITGLSPSSGASNGDSADDIGVSVGIYSSLSESFSDNPSEGKKDFSSNFGLFEGENIDNIELDYVHQILVGIKKQLIKQLKYNKWTDALARAIIIGDFDGFLRRFKMIMLCLRKRRDSKFKVLTNKQLAAFVAHNIVECFCDQNDLTTILMILLTNHDKKSNCSIKNHGYCRIAHLILKLLEYEDRCSLIEVVAKTSGKTVLHLAVATGHPCQLRVLLALTDIDPNILDHSGRAAIHYAIERNNLEMVKMLMWYGADISLTQSRNSKYNPSYICIHSNPGAAVYYWLNERVTAISQKMITFTRSLSSRTFSVEKAISTLHFLRLSTKYEVECQLNLFTKFDQKIKENQQKPRAILFMIPIAFRTSDEFSAASDPKIVRVAFPRDFYVAGHPILDSWNDNCTATKLLPVFINNSHISNQNNNSLLAYELPSSIEGLHRLSHRLGSALHRENLLVAVQAFYCVELKRNKSKAD</sequence>
<organism evidence="14 15">
    <name type="scientific">Meloidogyne graminicola</name>
    <dbReference type="NCBI Taxonomy" id="189291"/>
    <lineage>
        <taxon>Eukaryota</taxon>
        <taxon>Metazoa</taxon>
        <taxon>Ecdysozoa</taxon>
        <taxon>Nematoda</taxon>
        <taxon>Chromadorea</taxon>
        <taxon>Rhabditida</taxon>
        <taxon>Tylenchina</taxon>
        <taxon>Tylenchomorpha</taxon>
        <taxon>Tylenchoidea</taxon>
        <taxon>Meloidogynidae</taxon>
        <taxon>Meloidogyninae</taxon>
        <taxon>Meloidogyne</taxon>
    </lineage>
</organism>
<evidence type="ECO:0000256" key="9">
    <source>
        <dbReference type="PROSITE-ProRule" id="PRU00023"/>
    </source>
</evidence>
<evidence type="ECO:0000259" key="13">
    <source>
        <dbReference type="PROSITE" id="PS51873"/>
    </source>
</evidence>
<keyword evidence="8" id="KW-0862">Zinc</keyword>
<dbReference type="InterPro" id="IPR017907">
    <property type="entry name" value="Znf_RING_CS"/>
</dbReference>
<proteinExistence type="predicted"/>
<dbReference type="GO" id="GO:0008270">
    <property type="term" value="F:zinc ion binding"/>
    <property type="evidence" value="ECO:0007669"/>
    <property type="project" value="UniProtKB-KW"/>
</dbReference>
<evidence type="ECO:0000256" key="10">
    <source>
        <dbReference type="PROSITE-ProRule" id="PRU00175"/>
    </source>
</evidence>
<dbReference type="PROSITE" id="PS50089">
    <property type="entry name" value="ZF_RING_2"/>
    <property type="match status" value="1"/>
</dbReference>
<dbReference type="InterPro" id="IPR044066">
    <property type="entry name" value="TRIAD_supradom"/>
</dbReference>
<dbReference type="InterPro" id="IPR001841">
    <property type="entry name" value="Znf_RING"/>
</dbReference>
<dbReference type="EC" id="2.3.2.31" evidence="2"/>
<keyword evidence="9" id="KW-0040">ANK repeat</keyword>
<dbReference type="GO" id="GO:0061630">
    <property type="term" value="F:ubiquitin protein ligase activity"/>
    <property type="evidence" value="ECO:0007669"/>
    <property type="project" value="UniProtKB-EC"/>
</dbReference>
<dbReference type="SMART" id="SM00647">
    <property type="entry name" value="IBR"/>
    <property type="match status" value="2"/>
</dbReference>
<dbReference type="Gene3D" id="1.20.120.1750">
    <property type="match status" value="1"/>
</dbReference>
<dbReference type="CDD" id="cd20335">
    <property type="entry name" value="BRcat_RBR"/>
    <property type="match status" value="1"/>
</dbReference>
<evidence type="ECO:0000256" key="11">
    <source>
        <dbReference type="SAM" id="MobiDB-lite"/>
    </source>
</evidence>
<feature type="domain" description="RING-type" evidence="13">
    <location>
        <begin position="444"/>
        <end position="669"/>
    </location>
</feature>
<feature type="domain" description="RING-type" evidence="12">
    <location>
        <begin position="448"/>
        <end position="489"/>
    </location>
</feature>
<dbReference type="InterPro" id="IPR036770">
    <property type="entry name" value="Ankyrin_rpt-contain_sf"/>
</dbReference>
<dbReference type="PROSITE" id="PS50297">
    <property type="entry name" value="ANK_REP_REGION"/>
    <property type="match status" value="1"/>
</dbReference>
<evidence type="ECO:0000256" key="5">
    <source>
        <dbReference type="ARBA" id="ARBA00022737"/>
    </source>
</evidence>
<keyword evidence="7" id="KW-0833">Ubl conjugation pathway</keyword>
<feature type="region of interest" description="Disordered" evidence="11">
    <location>
        <begin position="722"/>
        <end position="796"/>
    </location>
</feature>
<protein>
    <recommendedName>
        <fullName evidence="2">RBR-type E3 ubiquitin transferase</fullName>
        <ecNumber evidence="2">2.3.2.31</ecNumber>
    </recommendedName>
</protein>
<evidence type="ECO:0000259" key="12">
    <source>
        <dbReference type="PROSITE" id="PS50089"/>
    </source>
</evidence>
<evidence type="ECO:0000256" key="2">
    <source>
        <dbReference type="ARBA" id="ARBA00012251"/>
    </source>
</evidence>
<name>A0A8S9ZIP3_9BILA</name>
<dbReference type="InterPro" id="IPR002110">
    <property type="entry name" value="Ankyrin_rpt"/>
</dbReference>
<dbReference type="EMBL" id="JABEBT010000082">
    <property type="protein sequence ID" value="KAF7633199.1"/>
    <property type="molecule type" value="Genomic_DNA"/>
</dbReference>
<dbReference type="GO" id="GO:0016567">
    <property type="term" value="P:protein ubiquitination"/>
    <property type="evidence" value="ECO:0007669"/>
    <property type="project" value="InterPro"/>
</dbReference>
<evidence type="ECO:0000256" key="7">
    <source>
        <dbReference type="ARBA" id="ARBA00022786"/>
    </source>
</evidence>
<dbReference type="InterPro" id="IPR002867">
    <property type="entry name" value="IBR_dom"/>
</dbReference>
<dbReference type="Pfam" id="PF12796">
    <property type="entry name" value="Ank_2"/>
    <property type="match status" value="1"/>
</dbReference>
<keyword evidence="5" id="KW-0677">Repeat</keyword>
<dbReference type="SUPFAM" id="SSF48403">
    <property type="entry name" value="Ankyrin repeat"/>
    <property type="match status" value="1"/>
</dbReference>
<keyword evidence="15" id="KW-1185">Reference proteome</keyword>
<gene>
    <name evidence="14" type="ORF">Mgra_00007389</name>
</gene>
<reference evidence="14" key="1">
    <citation type="journal article" date="2020" name="Ecol. Evol.">
        <title>Genome structure and content of the rice root-knot nematode (Meloidogyne graminicola).</title>
        <authorList>
            <person name="Phan N.T."/>
            <person name="Danchin E.G.J."/>
            <person name="Klopp C."/>
            <person name="Perfus-Barbeoch L."/>
            <person name="Kozlowski D.K."/>
            <person name="Koutsovoulos G.D."/>
            <person name="Lopez-Roques C."/>
            <person name="Bouchez O."/>
            <person name="Zahm M."/>
            <person name="Besnard G."/>
            <person name="Bellafiore S."/>
        </authorList>
    </citation>
    <scope>NUCLEOTIDE SEQUENCE</scope>
    <source>
        <strain evidence="14">VN-18</strain>
    </source>
</reference>
<dbReference type="PROSITE" id="PS50088">
    <property type="entry name" value="ANK_REPEAT"/>
    <property type="match status" value="1"/>
</dbReference>
<keyword evidence="4" id="KW-0479">Metal-binding</keyword>
<evidence type="ECO:0000256" key="4">
    <source>
        <dbReference type="ARBA" id="ARBA00022723"/>
    </source>
</evidence>
<dbReference type="OrthoDB" id="71307at2759"/>
<dbReference type="Proteomes" id="UP000605970">
    <property type="component" value="Unassembled WGS sequence"/>
</dbReference>
<evidence type="ECO:0000313" key="15">
    <source>
        <dbReference type="Proteomes" id="UP000605970"/>
    </source>
</evidence>
<comment type="catalytic activity">
    <reaction evidence="1">
        <text>[E2 ubiquitin-conjugating enzyme]-S-ubiquitinyl-L-cysteine + [acceptor protein]-L-lysine = [E2 ubiquitin-conjugating enzyme]-L-cysteine + [acceptor protein]-N(6)-ubiquitinyl-L-lysine.</text>
        <dbReference type="EC" id="2.3.2.31"/>
    </reaction>
</comment>
<evidence type="ECO:0000256" key="6">
    <source>
        <dbReference type="ARBA" id="ARBA00022771"/>
    </source>
</evidence>
<feature type="compositionally biased region" description="Basic and acidic residues" evidence="11">
    <location>
        <begin position="723"/>
        <end position="736"/>
    </location>
</feature>
<feature type="repeat" description="ANK" evidence="9">
    <location>
        <begin position="1011"/>
        <end position="1043"/>
    </location>
</feature>
<evidence type="ECO:0000256" key="3">
    <source>
        <dbReference type="ARBA" id="ARBA00022679"/>
    </source>
</evidence>
<dbReference type="PANTHER" id="PTHR11685">
    <property type="entry name" value="RBR FAMILY RING FINGER AND IBR DOMAIN-CONTAINING"/>
    <property type="match status" value="1"/>
</dbReference>
<comment type="caution">
    <text evidence="14">The sequence shown here is derived from an EMBL/GenBank/DDBJ whole genome shotgun (WGS) entry which is preliminary data.</text>
</comment>
<keyword evidence="6 10" id="KW-0863">Zinc-finger</keyword>
<dbReference type="PROSITE" id="PS51873">
    <property type="entry name" value="TRIAD"/>
    <property type="match status" value="1"/>
</dbReference>
<dbReference type="InterPro" id="IPR013083">
    <property type="entry name" value="Znf_RING/FYVE/PHD"/>
</dbReference>
<dbReference type="Gene3D" id="3.30.40.10">
    <property type="entry name" value="Zinc/RING finger domain, C3HC4 (zinc finger)"/>
    <property type="match status" value="1"/>
</dbReference>
<accession>A0A8S9ZIP3</accession>
<dbReference type="PROSITE" id="PS00518">
    <property type="entry name" value="ZF_RING_1"/>
    <property type="match status" value="1"/>
</dbReference>
<keyword evidence="3" id="KW-0808">Transferase</keyword>
<evidence type="ECO:0000313" key="14">
    <source>
        <dbReference type="EMBL" id="KAF7633199.1"/>
    </source>
</evidence>
<evidence type="ECO:0000256" key="8">
    <source>
        <dbReference type="ARBA" id="ARBA00022833"/>
    </source>
</evidence>
<dbReference type="AlphaFoldDB" id="A0A8S9ZIP3"/>